<dbReference type="InterPro" id="IPR032098">
    <property type="entry name" value="Acyltransf_C"/>
</dbReference>
<dbReference type="PANTHER" id="PTHR10983:SF14">
    <property type="entry name" value="1-ACYL-SN-GLYCEROL-3-PHOSPHATE ACYLTRANSFERASE ACL-12-RELATED"/>
    <property type="match status" value="1"/>
</dbReference>
<dbReference type="GO" id="GO:0016746">
    <property type="term" value="F:acyltransferase activity"/>
    <property type="evidence" value="ECO:0007669"/>
    <property type="project" value="UniProtKB-KW"/>
</dbReference>
<keyword evidence="4" id="KW-0472">Membrane</keyword>
<dbReference type="PANTHER" id="PTHR10983">
    <property type="entry name" value="1-ACYLGLYCEROL-3-PHOSPHATE ACYLTRANSFERASE-RELATED"/>
    <property type="match status" value="1"/>
</dbReference>
<dbReference type="Pfam" id="PF16076">
    <property type="entry name" value="Acyltransf_C"/>
    <property type="match status" value="1"/>
</dbReference>
<sequence>MVISILEMGTKTQLDRLIQSIAVVYYVTMTTLVIPLTVYCTAILLLGVLLLRRIFKFDILYYSRACQLMIGMTNDCWTSAANYMGLKLTEYGDDISKIANKRVLFLCNHLCIMDNFCLMTAFHNKAGLAPKYLWLIYNVYRATTVGLTWAIHGGFFVNFGPENRQKVLKDLRQFLLKKYWRHDYGWIVIFPEGGRHYLIEEAERKFAKKVGIEPFEHCAHPRIGAAHTVISTCGISNNDSSKTNITTHPPLDYVVDCTLGYPNREGIEFKNAIFAEWPNDNPNVAIHYKIYPIQSEWKDENKFKEWIYDRYAEKDKLLHNYYKTGKFDDSQPRVIKYNLICNILCQLFWFGAFYFHMSWAYPLTSWLVTSTIGCVKSKLVGF</sequence>
<comment type="similarity">
    <text evidence="1">Belongs to the 1-acyl-sn-glycerol-3-phosphate acyltransferase family.</text>
</comment>
<feature type="transmembrane region" description="Helical" evidence="4">
    <location>
        <begin position="339"/>
        <end position="357"/>
    </location>
</feature>
<feature type="transmembrane region" description="Helical" evidence="4">
    <location>
        <begin position="103"/>
        <end position="122"/>
    </location>
</feature>
<keyword evidence="7" id="KW-1185">Reference proteome</keyword>
<comment type="caution">
    <text evidence="6">The sequence shown here is derived from an EMBL/GenBank/DDBJ whole genome shotgun (WGS) entry which is preliminary data.</text>
</comment>
<dbReference type="Pfam" id="PF01553">
    <property type="entry name" value="Acyltransferase"/>
    <property type="match status" value="1"/>
</dbReference>
<feature type="domain" description="Phospholipid/glycerol acyltransferase" evidence="5">
    <location>
        <begin position="103"/>
        <end position="227"/>
    </location>
</feature>
<evidence type="ECO:0000259" key="5">
    <source>
        <dbReference type="SMART" id="SM00563"/>
    </source>
</evidence>
<organism evidence="6 7">
    <name type="scientific">Bursaphelenchus okinawaensis</name>
    <dbReference type="NCBI Taxonomy" id="465554"/>
    <lineage>
        <taxon>Eukaryota</taxon>
        <taxon>Metazoa</taxon>
        <taxon>Ecdysozoa</taxon>
        <taxon>Nematoda</taxon>
        <taxon>Chromadorea</taxon>
        <taxon>Rhabditida</taxon>
        <taxon>Tylenchina</taxon>
        <taxon>Tylenchomorpha</taxon>
        <taxon>Aphelenchoidea</taxon>
        <taxon>Aphelenchoididae</taxon>
        <taxon>Bursaphelenchus</taxon>
    </lineage>
</organism>
<keyword evidence="3" id="KW-0012">Acyltransferase</keyword>
<dbReference type="InterPro" id="IPR002123">
    <property type="entry name" value="Plipid/glycerol_acylTrfase"/>
</dbReference>
<feature type="transmembrane region" description="Helical" evidence="4">
    <location>
        <begin position="23"/>
        <end position="51"/>
    </location>
</feature>
<dbReference type="AlphaFoldDB" id="A0A811LT48"/>
<keyword evidence="4" id="KW-1133">Transmembrane helix</keyword>
<feature type="transmembrane region" description="Helical" evidence="4">
    <location>
        <begin position="134"/>
        <end position="159"/>
    </location>
</feature>
<dbReference type="Proteomes" id="UP000614601">
    <property type="component" value="Unassembled WGS sequence"/>
</dbReference>
<name>A0A811LT48_9BILA</name>
<dbReference type="GO" id="GO:0005783">
    <property type="term" value="C:endoplasmic reticulum"/>
    <property type="evidence" value="ECO:0007669"/>
    <property type="project" value="TreeGrafter"/>
</dbReference>
<dbReference type="OrthoDB" id="5920068at2759"/>
<evidence type="ECO:0000256" key="1">
    <source>
        <dbReference type="ARBA" id="ARBA00008655"/>
    </source>
</evidence>
<proteinExistence type="inferred from homology"/>
<keyword evidence="4" id="KW-0812">Transmembrane</keyword>
<accession>A0A811LT48</accession>
<evidence type="ECO:0000256" key="3">
    <source>
        <dbReference type="ARBA" id="ARBA00023315"/>
    </source>
</evidence>
<evidence type="ECO:0000313" key="6">
    <source>
        <dbReference type="EMBL" id="CAD5230539.1"/>
    </source>
</evidence>
<dbReference type="GO" id="GO:0036149">
    <property type="term" value="P:phosphatidylinositol acyl-chain remodeling"/>
    <property type="evidence" value="ECO:0007669"/>
    <property type="project" value="TreeGrafter"/>
</dbReference>
<evidence type="ECO:0000313" key="7">
    <source>
        <dbReference type="Proteomes" id="UP000614601"/>
    </source>
</evidence>
<gene>
    <name evidence="6" type="ORF">BOKJ2_LOCUS14186</name>
</gene>
<evidence type="ECO:0000256" key="4">
    <source>
        <dbReference type="SAM" id="Phobius"/>
    </source>
</evidence>
<dbReference type="SMART" id="SM00563">
    <property type="entry name" value="PlsC"/>
    <property type="match status" value="1"/>
</dbReference>
<keyword evidence="2" id="KW-0808">Transferase</keyword>
<dbReference type="SUPFAM" id="SSF69593">
    <property type="entry name" value="Glycerol-3-phosphate (1)-acyltransferase"/>
    <property type="match status" value="1"/>
</dbReference>
<dbReference type="EMBL" id="CAJFDH010000006">
    <property type="protein sequence ID" value="CAD5230539.1"/>
    <property type="molecule type" value="Genomic_DNA"/>
</dbReference>
<reference evidence="6" key="1">
    <citation type="submission" date="2020-09" db="EMBL/GenBank/DDBJ databases">
        <authorList>
            <person name="Kikuchi T."/>
        </authorList>
    </citation>
    <scope>NUCLEOTIDE SEQUENCE</scope>
    <source>
        <strain evidence="6">SH1</strain>
    </source>
</reference>
<evidence type="ECO:0000256" key="2">
    <source>
        <dbReference type="ARBA" id="ARBA00022679"/>
    </source>
</evidence>
<dbReference type="EMBL" id="CAJFCW020000006">
    <property type="protein sequence ID" value="CAG9127805.1"/>
    <property type="molecule type" value="Genomic_DNA"/>
</dbReference>
<protein>
    <recommendedName>
        <fullName evidence="5">Phospholipid/glycerol acyltransferase domain-containing protein</fullName>
    </recommendedName>
</protein>
<dbReference type="Proteomes" id="UP000783686">
    <property type="component" value="Unassembled WGS sequence"/>
</dbReference>